<name>A0ABV5BWC7_9BACL</name>
<keyword evidence="3" id="KW-1185">Reference proteome</keyword>
<evidence type="ECO:0000256" key="1">
    <source>
        <dbReference type="SAM" id="Phobius"/>
    </source>
</evidence>
<sequence length="122" mass="14119">MEKLKSKYLLYLLWVAGFVVISFLIGRLEESIEDQMKMSFFIALRWVIAGLNVIWGGYIGLIFIKSLKIKINWSFLGCVVLPLFMILVWQMIRYSIYLRLDLQVLALACGATLVYSLFSRPS</sequence>
<comment type="caution">
    <text evidence="2">The sequence shown here is derived from an EMBL/GenBank/DDBJ whole genome shotgun (WGS) entry which is preliminary data.</text>
</comment>
<evidence type="ECO:0000313" key="2">
    <source>
        <dbReference type="EMBL" id="MFB5759587.1"/>
    </source>
</evidence>
<feature type="transmembrane region" description="Helical" evidence="1">
    <location>
        <begin position="40"/>
        <end position="64"/>
    </location>
</feature>
<feature type="transmembrane region" description="Helical" evidence="1">
    <location>
        <begin position="71"/>
        <end position="92"/>
    </location>
</feature>
<dbReference type="EMBL" id="JBHIRY010000003">
    <property type="protein sequence ID" value="MFB5759587.1"/>
    <property type="molecule type" value="Genomic_DNA"/>
</dbReference>
<evidence type="ECO:0008006" key="4">
    <source>
        <dbReference type="Google" id="ProtNLM"/>
    </source>
</evidence>
<organism evidence="2 3">
    <name type="scientific">Paenibacillus medicaginis</name>
    <dbReference type="NCBI Taxonomy" id="1470560"/>
    <lineage>
        <taxon>Bacteria</taxon>
        <taxon>Bacillati</taxon>
        <taxon>Bacillota</taxon>
        <taxon>Bacilli</taxon>
        <taxon>Bacillales</taxon>
        <taxon>Paenibacillaceae</taxon>
        <taxon>Paenibacillus</taxon>
    </lineage>
</organism>
<keyword evidence="1" id="KW-0812">Transmembrane</keyword>
<protein>
    <recommendedName>
        <fullName evidence="4">EamA domain-containing protein</fullName>
    </recommendedName>
</protein>
<feature type="transmembrane region" description="Helical" evidence="1">
    <location>
        <begin position="98"/>
        <end position="118"/>
    </location>
</feature>
<gene>
    <name evidence="2" type="ORF">ACE5LO_04200</name>
</gene>
<accession>A0ABV5BWC7</accession>
<feature type="transmembrane region" description="Helical" evidence="1">
    <location>
        <begin position="9"/>
        <end position="28"/>
    </location>
</feature>
<proteinExistence type="predicted"/>
<keyword evidence="1" id="KW-0472">Membrane</keyword>
<evidence type="ECO:0000313" key="3">
    <source>
        <dbReference type="Proteomes" id="UP001580430"/>
    </source>
</evidence>
<keyword evidence="1" id="KW-1133">Transmembrane helix</keyword>
<dbReference type="RefSeq" id="WP_375518812.1">
    <property type="nucleotide sequence ID" value="NZ_JBHIRY010000003.1"/>
</dbReference>
<dbReference type="Proteomes" id="UP001580430">
    <property type="component" value="Unassembled WGS sequence"/>
</dbReference>
<reference evidence="2 3" key="1">
    <citation type="submission" date="2024-09" db="EMBL/GenBank/DDBJ databases">
        <title>Paenibacillus zeirhizospherea sp. nov., isolated from surface of the maize (Zea mays) roots in a horticulture field, Hungary.</title>
        <authorList>
            <person name="Marton D."/>
            <person name="Farkas M."/>
            <person name="Bedics A."/>
            <person name="Toth E."/>
            <person name="Tancsics A."/>
            <person name="Boka K."/>
            <person name="Marati G."/>
            <person name="Kriszt B."/>
            <person name="Cserhati M."/>
        </authorList>
    </citation>
    <scope>NUCLEOTIDE SEQUENCE [LARGE SCALE GENOMIC DNA]</scope>
    <source>
        <strain evidence="2 3">JCM 18446</strain>
    </source>
</reference>